<evidence type="ECO:0000313" key="12">
    <source>
        <dbReference type="CGD" id="CAL0000199299"/>
    </source>
</evidence>
<evidence type="ECO:0000313" key="13">
    <source>
        <dbReference type="EMBL" id="AOW26333.1"/>
    </source>
</evidence>
<protein>
    <recommendedName>
        <fullName evidence="1">non-specific serine/threonine protein kinase</fullName>
        <ecNumber evidence="1">2.7.11.1</ecNumber>
    </recommendedName>
</protein>
<keyword evidence="6 9" id="KW-0067">ATP-binding</keyword>
<evidence type="ECO:0000256" key="6">
    <source>
        <dbReference type="ARBA" id="ARBA00022840"/>
    </source>
</evidence>
<dbReference type="PROSITE" id="PS00107">
    <property type="entry name" value="PROTEIN_KINASE_ATP"/>
    <property type="match status" value="1"/>
</dbReference>
<feature type="domain" description="Protein kinase" evidence="11">
    <location>
        <begin position="457"/>
        <end position="788"/>
    </location>
</feature>
<evidence type="ECO:0000313" key="14">
    <source>
        <dbReference type="Proteomes" id="UP000000559"/>
    </source>
</evidence>
<name>A0A1D8PDY7_CANAL</name>
<dbReference type="AlphaFoldDB" id="A0A1D8PDY7"/>
<feature type="region of interest" description="Disordered" evidence="10">
    <location>
        <begin position="309"/>
        <end position="338"/>
    </location>
</feature>
<keyword evidence="3" id="KW-0808">Transferase</keyword>
<keyword evidence="2 13" id="KW-0723">Serine/threonine-protein kinase</keyword>
<dbReference type="eggNOG" id="KOG0590">
    <property type="taxonomic scope" value="Eukaryota"/>
</dbReference>
<comment type="catalytic activity">
    <reaction evidence="7">
        <text>L-threonyl-[protein] + ATP = O-phospho-L-threonyl-[protein] + ADP + H(+)</text>
        <dbReference type="Rhea" id="RHEA:46608"/>
        <dbReference type="Rhea" id="RHEA-COMP:11060"/>
        <dbReference type="Rhea" id="RHEA-COMP:11605"/>
        <dbReference type="ChEBI" id="CHEBI:15378"/>
        <dbReference type="ChEBI" id="CHEBI:30013"/>
        <dbReference type="ChEBI" id="CHEBI:30616"/>
        <dbReference type="ChEBI" id="CHEBI:61977"/>
        <dbReference type="ChEBI" id="CHEBI:456216"/>
        <dbReference type="EC" id="2.7.11.1"/>
    </reaction>
</comment>
<dbReference type="InterPro" id="IPR017441">
    <property type="entry name" value="Protein_kinase_ATP_BS"/>
</dbReference>
<feature type="compositionally biased region" description="Polar residues" evidence="10">
    <location>
        <begin position="382"/>
        <end position="393"/>
    </location>
</feature>
<reference evidence="13 14" key="3">
    <citation type="journal article" date="2013" name="Genome Biol.">
        <title>Assembly of a phased diploid Candida albicans genome facilitates allele-specific measurements and provides a simple model for repeat and indel structure.</title>
        <authorList>
            <person name="Muzzey D."/>
            <person name="Schwartz K."/>
            <person name="Weissman J.S."/>
            <person name="Sherlock G."/>
        </authorList>
    </citation>
    <scope>NUCLEOTIDE SEQUENCE [LARGE SCALE GENOMIC DNA]</scope>
    <source>
        <strain evidence="14">SC5314 / ATCC MYA-2876</strain>
    </source>
</reference>
<feature type="compositionally biased region" description="Polar residues" evidence="10">
    <location>
        <begin position="414"/>
        <end position="423"/>
    </location>
</feature>
<dbReference type="Pfam" id="PF00069">
    <property type="entry name" value="Pkinase"/>
    <property type="match status" value="1"/>
</dbReference>
<feature type="compositionally biased region" description="Polar residues" evidence="10">
    <location>
        <begin position="727"/>
        <end position="737"/>
    </location>
</feature>
<accession>A0A1D8PDY7</accession>
<comment type="catalytic activity">
    <reaction evidence="8">
        <text>L-seryl-[protein] + ATP = O-phospho-L-seryl-[protein] + ADP + H(+)</text>
        <dbReference type="Rhea" id="RHEA:17989"/>
        <dbReference type="Rhea" id="RHEA-COMP:9863"/>
        <dbReference type="Rhea" id="RHEA-COMP:11604"/>
        <dbReference type="ChEBI" id="CHEBI:15378"/>
        <dbReference type="ChEBI" id="CHEBI:29999"/>
        <dbReference type="ChEBI" id="CHEBI:30616"/>
        <dbReference type="ChEBI" id="CHEBI:83421"/>
        <dbReference type="ChEBI" id="CHEBI:456216"/>
        <dbReference type="EC" id="2.7.11.1"/>
    </reaction>
</comment>
<dbReference type="OrthoDB" id="6513151at2759"/>
<feature type="region of interest" description="Disordered" evidence="10">
    <location>
        <begin position="120"/>
        <end position="145"/>
    </location>
</feature>
<dbReference type="SMR" id="A0A1D8PDY7"/>
<dbReference type="GO" id="GO:0005524">
    <property type="term" value="F:ATP binding"/>
    <property type="evidence" value="ECO:0007669"/>
    <property type="project" value="UniProtKB-UniRule"/>
</dbReference>
<dbReference type="InterPro" id="IPR011009">
    <property type="entry name" value="Kinase-like_dom_sf"/>
</dbReference>
<feature type="compositionally biased region" description="Polar residues" evidence="10">
    <location>
        <begin position="194"/>
        <end position="206"/>
    </location>
</feature>
<evidence type="ECO:0000256" key="7">
    <source>
        <dbReference type="ARBA" id="ARBA00047899"/>
    </source>
</evidence>
<feature type="region of interest" description="Disordered" evidence="10">
    <location>
        <begin position="1"/>
        <end position="52"/>
    </location>
</feature>
<reference evidence="13 14" key="2">
    <citation type="journal article" date="2007" name="Genome Biol.">
        <title>Assembly of the Candida albicans genome into sixteen supercontigs aligned on the eight chromosomes.</title>
        <authorList>
            <person name="van het Hoog M."/>
            <person name="Rast T.J."/>
            <person name="Martchenko M."/>
            <person name="Grindle S."/>
            <person name="Dignard D."/>
            <person name="Hogues H."/>
            <person name="Cuomo C."/>
            <person name="Berriman M."/>
            <person name="Scherer S."/>
            <person name="Magee B.B."/>
            <person name="Whiteway M."/>
            <person name="Chibana H."/>
            <person name="Nantel A."/>
            <person name="Magee P.T."/>
        </authorList>
    </citation>
    <scope>GENOME REANNOTATION</scope>
    <source>
        <strain evidence="14">SC5314 / ATCC MYA-2876</strain>
    </source>
</reference>
<dbReference type="GO" id="GO:0030447">
    <property type="term" value="P:filamentous growth"/>
    <property type="evidence" value="ECO:0007669"/>
    <property type="project" value="UniProtKB-ARBA"/>
</dbReference>
<reference evidence="13 14" key="1">
    <citation type="journal article" date="2004" name="Proc. Natl. Acad. Sci. U.S.A.">
        <title>The diploid genome sequence of Candida albicans.</title>
        <authorList>
            <person name="Jones T."/>
            <person name="Federspiel N.A."/>
            <person name="Chibana H."/>
            <person name="Dungan J."/>
            <person name="Kalman S."/>
            <person name="Magee B.B."/>
            <person name="Newport G."/>
            <person name="Thorstenson Y.R."/>
            <person name="Agabian N."/>
            <person name="Magee P.T."/>
            <person name="Davis R.W."/>
            <person name="Scherer S."/>
        </authorList>
    </citation>
    <scope>NUCLEOTIDE SEQUENCE [LARGE SCALE GENOMIC DNA]</scope>
    <source>
        <strain evidence="14">SC5314 / ATCC MYA-2876</strain>
    </source>
</reference>
<evidence type="ECO:0000256" key="10">
    <source>
        <dbReference type="SAM" id="MobiDB-lite"/>
    </source>
</evidence>
<dbReference type="EMBL" id="CP017623">
    <property type="protein sequence ID" value="AOW26333.1"/>
    <property type="molecule type" value="Genomic_DNA"/>
</dbReference>
<feature type="compositionally biased region" description="Polar residues" evidence="10">
    <location>
        <begin position="317"/>
        <end position="338"/>
    </location>
</feature>
<dbReference type="InterPro" id="IPR008271">
    <property type="entry name" value="Ser/Thr_kinase_AS"/>
</dbReference>
<dbReference type="FunCoup" id="A0A1D8PDY7">
    <property type="interactions" value="270"/>
</dbReference>
<dbReference type="PROSITE" id="PS50011">
    <property type="entry name" value="PROTEIN_KINASE_DOM"/>
    <property type="match status" value="1"/>
</dbReference>
<feature type="region of interest" description="Disordered" evidence="10">
    <location>
        <begin position="723"/>
        <end position="747"/>
    </location>
</feature>
<dbReference type="EC" id="2.7.11.1" evidence="1"/>
<evidence type="ECO:0000256" key="3">
    <source>
        <dbReference type="ARBA" id="ARBA00022679"/>
    </source>
</evidence>
<gene>
    <name evidence="12 13" type="primary">NPR1</name>
    <name evidence="13" type="ordered locus">CAALFM_C106780WA</name>
    <name evidence="12" type="ordered locus">orf19.13612</name>
</gene>
<dbReference type="PROSITE" id="PS00108">
    <property type="entry name" value="PROTEIN_KINASE_ST"/>
    <property type="match status" value="1"/>
</dbReference>
<dbReference type="STRING" id="237561.A0A1D8PDY7"/>
<dbReference type="SUPFAM" id="SSF56112">
    <property type="entry name" value="Protein kinase-like (PK-like)"/>
    <property type="match status" value="1"/>
</dbReference>
<evidence type="ECO:0000256" key="4">
    <source>
        <dbReference type="ARBA" id="ARBA00022741"/>
    </source>
</evidence>
<dbReference type="GO" id="GO:0006808">
    <property type="term" value="P:regulation of nitrogen utilization"/>
    <property type="evidence" value="ECO:0000315"/>
    <property type="project" value="CGD"/>
</dbReference>
<evidence type="ECO:0000256" key="1">
    <source>
        <dbReference type="ARBA" id="ARBA00012513"/>
    </source>
</evidence>
<feature type="compositionally biased region" description="Low complexity" evidence="10">
    <location>
        <begin position="122"/>
        <end position="145"/>
    </location>
</feature>
<evidence type="ECO:0000256" key="9">
    <source>
        <dbReference type="PROSITE-ProRule" id="PRU10141"/>
    </source>
</evidence>
<dbReference type="RefSeq" id="XP_718821.2">
    <property type="nucleotide sequence ID" value="XM_713728.2"/>
</dbReference>
<dbReference type="VEuPathDB" id="FungiDB:C1_06780W_A"/>
<dbReference type="Proteomes" id="UP000000559">
    <property type="component" value="Chromosome 1"/>
</dbReference>
<organism evidence="13 14">
    <name type="scientific">Candida albicans (strain SC5314 / ATCC MYA-2876)</name>
    <name type="common">Yeast</name>
    <dbReference type="NCBI Taxonomy" id="237561"/>
    <lineage>
        <taxon>Eukaryota</taxon>
        <taxon>Fungi</taxon>
        <taxon>Dikarya</taxon>
        <taxon>Ascomycota</taxon>
        <taxon>Saccharomycotina</taxon>
        <taxon>Pichiomycetes</taxon>
        <taxon>Debaryomycetaceae</taxon>
        <taxon>Candida/Lodderomyces clade</taxon>
        <taxon>Candida</taxon>
    </lineage>
</organism>
<dbReference type="PANTHER" id="PTHR24343">
    <property type="entry name" value="SERINE/THREONINE KINASE"/>
    <property type="match status" value="1"/>
</dbReference>
<sequence length="833" mass="90475">MSTDIENTSQQSQSPQQPQQQQQQQQQQQPQQPMSSLTKLLHESTSTLASPVLSRNTSEVTFKDQGRRTPEILNISDTVDAKSPGITIDVSKPKPSPIDTDGMNVEPQAVHGFDPSPNTKVSFSSPFSPTSPFTRQSSNSFSSNQAFQNTRGAVASPRYIKNNSVSHSSVFMGGESLSSSIPYSAPGGGRGNPASHSGNTGSLQRENSFSSLNTSDSNSSAHIPNLPNGQPINSIHIQSPQVSASSIDSRFVVSKQRIAQAQAQASLSSSQRSNSQSGLSFFFSQKSKPAVKRDSTTDLGAFYNNSYQDRDAPIVSGSPNSLSSAESTVSYGSSAPTRHNSMANLKRFFKKSTPTTSQPVGTSNLSSSLRSASSGASGAMNIPNSLNGQTNNGYQSPSSFSASTSNTSYSQSPGTNSSSVTRSSTLQNKMNYHERRQSVSGIVNNSQQLPFSKRYHSKNAESLGAGAGGSVRLLTRVSDGLTFAVKEFRAKYQNESKRDYAKKITGEYCIGSTLKHPNIIETVEICYENERIHQVMEYCDFDLFAIVMSNKMSREEINCCFKQILAGVHYLHSMGLAHRDLKLDNCVIDKRGIVKIIDFGSAVVFSYPFTKTLIEAQGIVGSDPYLAPEVCVFNKYDPRPVDVWSVAIIYCCMMLKKFPWKVPKLSDSSFKLFASRGEFIPISEMLKKTPNDMEKSNSNGSSGGGLSNLEDISEALEDEITAGAKQKPSTTGQNGATANGKDHTSSETGANRLLLALPEDCRRLIGRMVELAPACRITIDEVLNDSWLKSVNMCTVEESSPGVFEVIKCEDHEHTQVDQSKAHIAAFEKNKKK</sequence>
<dbReference type="InterPro" id="IPR000719">
    <property type="entry name" value="Prot_kinase_dom"/>
</dbReference>
<keyword evidence="4 9" id="KW-0547">Nucleotide-binding</keyword>
<evidence type="ECO:0000259" key="11">
    <source>
        <dbReference type="PROSITE" id="PS50011"/>
    </source>
</evidence>
<dbReference type="GO" id="GO:0004674">
    <property type="term" value="F:protein serine/threonine kinase activity"/>
    <property type="evidence" value="ECO:0000318"/>
    <property type="project" value="GO_Central"/>
</dbReference>
<dbReference type="FunFam" id="1.10.510.10:FF:000919">
    <property type="entry name" value="NPR1p Protein kinase"/>
    <property type="match status" value="1"/>
</dbReference>
<feature type="compositionally biased region" description="Low complexity" evidence="10">
    <location>
        <begin position="394"/>
        <end position="413"/>
    </location>
</feature>
<dbReference type="InParanoid" id="A0A1D8PDY7"/>
<evidence type="ECO:0000256" key="8">
    <source>
        <dbReference type="ARBA" id="ARBA00048679"/>
    </source>
</evidence>
<feature type="compositionally biased region" description="Polar residues" evidence="10">
    <location>
        <begin position="352"/>
        <end position="362"/>
    </location>
</feature>
<evidence type="ECO:0000256" key="2">
    <source>
        <dbReference type="ARBA" id="ARBA00022527"/>
    </source>
</evidence>
<feature type="compositionally biased region" description="Low complexity" evidence="10">
    <location>
        <begin position="207"/>
        <end position="220"/>
    </location>
</feature>
<keyword evidence="5 13" id="KW-0418">Kinase</keyword>
<dbReference type="PANTHER" id="PTHR24343:SF113">
    <property type="entry name" value="NITROGEN PERMEASE REACTIVATOR PROTEIN-RELATED"/>
    <property type="match status" value="1"/>
</dbReference>
<dbReference type="GeneID" id="3639498"/>
<dbReference type="CGD" id="CAL0000199299">
    <property type="gene designation" value="NPR1"/>
</dbReference>
<feature type="region of interest" description="Disordered" evidence="10">
    <location>
        <begin position="351"/>
        <end position="423"/>
    </location>
</feature>
<evidence type="ECO:0000256" key="5">
    <source>
        <dbReference type="ARBA" id="ARBA00022777"/>
    </source>
</evidence>
<feature type="binding site" evidence="9">
    <location>
        <position position="486"/>
    </location>
    <ligand>
        <name>ATP</name>
        <dbReference type="ChEBI" id="CHEBI:30616"/>
    </ligand>
</feature>
<feature type="region of interest" description="Disordered" evidence="10">
    <location>
        <begin position="182"/>
        <end position="235"/>
    </location>
</feature>
<dbReference type="Gene3D" id="1.10.510.10">
    <property type="entry name" value="Transferase(Phosphotransferase) domain 1"/>
    <property type="match status" value="1"/>
</dbReference>
<dbReference type="KEGG" id="cal:CAALFM_C106780WA"/>
<feature type="compositionally biased region" description="Low complexity" evidence="10">
    <location>
        <begin position="363"/>
        <end position="379"/>
    </location>
</feature>
<proteinExistence type="predicted"/>
<keyword evidence="14" id="KW-1185">Reference proteome</keyword>
<dbReference type="Gene3D" id="3.30.200.20">
    <property type="entry name" value="Phosphorylase Kinase, domain 1"/>
    <property type="match status" value="1"/>
</dbReference>
<dbReference type="SMART" id="SM00220">
    <property type="entry name" value="S_TKc"/>
    <property type="match status" value="1"/>
</dbReference>
<feature type="compositionally biased region" description="Polar residues" evidence="10">
    <location>
        <begin position="34"/>
        <end position="52"/>
    </location>
</feature>
<feature type="compositionally biased region" description="Low complexity" evidence="10">
    <location>
        <begin position="9"/>
        <end position="33"/>
    </location>
</feature>